<dbReference type="PANTHER" id="PTHR10664:SF31">
    <property type="entry name" value="SERPENTINE RECEPTOR, CLASS BC (CLASS B-LIKE)"/>
    <property type="match status" value="1"/>
</dbReference>
<dbReference type="CTD" id="8577646"/>
<dbReference type="AlphaFoldDB" id="A8Y0Y8"/>
<dbReference type="InterPro" id="IPR019420">
    <property type="entry name" value="7TM_GPCR_serpentine_rcpt_Srbc"/>
</dbReference>
<feature type="transmembrane region" description="Helical" evidence="1">
    <location>
        <begin position="96"/>
        <end position="117"/>
    </location>
</feature>
<gene>
    <name evidence="4" type="primary">srbc-45.2</name>
    <name evidence="2 4" type="ORF">CBG21846</name>
    <name evidence="2" type="ORF">CBG_21846</name>
</gene>
<dbReference type="KEGG" id="cbr:CBG_21846"/>
<dbReference type="WormBase" id="CBG21846">
    <property type="protein sequence ID" value="CBP47590"/>
    <property type="gene ID" value="WBGene00040527"/>
    <property type="gene designation" value="Cbr-srbc-45.2"/>
</dbReference>
<evidence type="ECO:0000313" key="2">
    <source>
        <dbReference type="EMBL" id="CAP38557.1"/>
    </source>
</evidence>
<feature type="non-terminal residue" evidence="2">
    <location>
        <position position="1"/>
    </location>
</feature>
<keyword evidence="1" id="KW-0472">Membrane</keyword>
<protein>
    <submittedName>
        <fullName evidence="2">Protein CBG21846</fullName>
    </submittedName>
</protein>
<evidence type="ECO:0000256" key="1">
    <source>
        <dbReference type="SAM" id="Phobius"/>
    </source>
</evidence>
<organism evidence="2 3">
    <name type="scientific">Caenorhabditis briggsae</name>
    <dbReference type="NCBI Taxonomy" id="6238"/>
    <lineage>
        <taxon>Eukaryota</taxon>
        <taxon>Metazoa</taxon>
        <taxon>Ecdysozoa</taxon>
        <taxon>Nematoda</taxon>
        <taxon>Chromadorea</taxon>
        <taxon>Rhabditida</taxon>
        <taxon>Rhabditina</taxon>
        <taxon>Rhabditomorpha</taxon>
        <taxon>Rhabditoidea</taxon>
        <taxon>Rhabditidae</taxon>
        <taxon>Peloderinae</taxon>
        <taxon>Caenorhabditis</taxon>
    </lineage>
</organism>
<sequence length="423" mass="47772">FFRKQKTWKKLEYQMILLRVFFDALTSITSGIYFLSSMFTLSYSEVIPFDVSFMIGLISSSLIEMRSYLAVVIAIERSCATIFPIHFFCYRKKLSNILIVGFIISTGVALCVVMFWYCELQLPLKEGCTNFNCAAPKCYQDYHVVSKTIYSFLNALFSGILCIKLVCLSCAHSNIQKDIRRTNLLSLTDGLSTLTFELLPAMLFTKGIVDFNVSFSMPYFVVSIFTLYSEVISFDVTFLVGLVSIIIIEMRNYLAVIIAIERVLATTCPIKFWRYRKHFIANISIFCFVILTGLAVPFMMFWICDLKFPIPVGCTSFSCASPKCYQVNGTSAMTFSSSNATFSGILCLKLSCLSIKHTNLSNDLRRANLLSLTDGFSSIVFEFIPALLFKWKIVELNGIGPVLCVLRQIGSVVEMTVMAKLME</sequence>
<dbReference type="PANTHER" id="PTHR10664">
    <property type="entry name" value="SERPENTINE RECEPTOR-C.ELEGANS"/>
    <property type="match status" value="1"/>
</dbReference>
<keyword evidence="1" id="KW-0812">Transmembrane</keyword>
<feature type="transmembrane region" description="Helical" evidence="1">
    <location>
        <begin position="53"/>
        <end position="75"/>
    </location>
</feature>
<dbReference type="EMBL" id="HE601531">
    <property type="protein sequence ID" value="CAP38557.1"/>
    <property type="molecule type" value="Genomic_DNA"/>
</dbReference>
<feature type="transmembrane region" description="Helical" evidence="1">
    <location>
        <begin position="149"/>
        <end position="171"/>
    </location>
</feature>
<name>A8Y0Y8_CAEBR</name>
<evidence type="ECO:0000313" key="3">
    <source>
        <dbReference type="Proteomes" id="UP000008549"/>
    </source>
</evidence>
<reference evidence="2 3" key="1">
    <citation type="journal article" date="2003" name="PLoS Biol.">
        <title>The genome sequence of Caenorhabditis briggsae: a platform for comparative genomics.</title>
        <authorList>
            <person name="Stein L.D."/>
            <person name="Bao Z."/>
            <person name="Blasiar D."/>
            <person name="Blumenthal T."/>
            <person name="Brent M.R."/>
            <person name="Chen N."/>
            <person name="Chinwalla A."/>
            <person name="Clarke L."/>
            <person name="Clee C."/>
            <person name="Coghlan A."/>
            <person name="Coulson A."/>
            <person name="D'Eustachio P."/>
            <person name="Fitch D.H."/>
            <person name="Fulton L.A."/>
            <person name="Fulton R.E."/>
            <person name="Griffiths-Jones S."/>
            <person name="Harris T.W."/>
            <person name="Hillier L.W."/>
            <person name="Kamath R."/>
            <person name="Kuwabara P.E."/>
            <person name="Mardis E.R."/>
            <person name="Marra M.A."/>
            <person name="Miner T.L."/>
            <person name="Minx P."/>
            <person name="Mullikin J.C."/>
            <person name="Plumb R.W."/>
            <person name="Rogers J."/>
            <person name="Schein J.E."/>
            <person name="Sohrmann M."/>
            <person name="Spieth J."/>
            <person name="Stajich J.E."/>
            <person name="Wei C."/>
            <person name="Willey D."/>
            <person name="Wilson R.K."/>
            <person name="Durbin R."/>
            <person name="Waterston R.H."/>
        </authorList>
    </citation>
    <scope>NUCLEOTIDE SEQUENCE [LARGE SCALE GENOMIC DNA]</scope>
    <source>
        <strain evidence="2 3">AF16</strain>
    </source>
</reference>
<reference evidence="2 3" key="2">
    <citation type="journal article" date="2011" name="PLoS Genet.">
        <title>Caenorhabditis briggsae recombinant inbred line genotypes reveal inter-strain incompatibility and the evolution of recombination.</title>
        <authorList>
            <person name="Ross J.A."/>
            <person name="Koboldt D.C."/>
            <person name="Staisch J.E."/>
            <person name="Chamberlin H.M."/>
            <person name="Gupta B.P."/>
            <person name="Miller R.D."/>
            <person name="Baird S.E."/>
            <person name="Haag E.S."/>
        </authorList>
    </citation>
    <scope>NUCLEOTIDE SEQUENCE [LARGE SCALE GENOMIC DNA]</scope>
    <source>
        <strain evidence="2 3">AF16</strain>
    </source>
</reference>
<feature type="transmembrane region" description="Helical" evidence="1">
    <location>
        <begin position="20"/>
        <end position="41"/>
    </location>
</feature>
<dbReference type="Proteomes" id="UP000008549">
    <property type="component" value="Unassembled WGS sequence"/>
</dbReference>
<accession>A8Y0Y8</accession>
<keyword evidence="1" id="KW-1133">Transmembrane helix</keyword>
<dbReference type="InParanoid" id="A8Y0Y8"/>
<keyword evidence="3" id="KW-1185">Reference proteome</keyword>
<dbReference type="Pfam" id="PF10316">
    <property type="entry name" value="7TM_GPCR_Srbc"/>
    <property type="match status" value="1"/>
</dbReference>
<evidence type="ECO:0000313" key="4">
    <source>
        <dbReference type="WormBase" id="CBG21846"/>
    </source>
</evidence>
<dbReference type="Gene3D" id="1.20.1070.10">
    <property type="entry name" value="Rhodopsin 7-helix transmembrane proteins"/>
    <property type="match status" value="1"/>
</dbReference>
<dbReference type="GeneID" id="8577646"/>
<feature type="transmembrane region" description="Helical" evidence="1">
    <location>
        <begin position="279"/>
        <end position="303"/>
    </location>
</feature>
<dbReference type="RefSeq" id="XP_002635651.1">
    <property type="nucleotide sequence ID" value="XM_002635605.1"/>
</dbReference>
<proteinExistence type="predicted"/>
<dbReference type="SUPFAM" id="SSF81321">
    <property type="entry name" value="Family A G protein-coupled receptor-like"/>
    <property type="match status" value="2"/>
</dbReference>
<dbReference type="HOGENOM" id="CLU_033190_0_0_1"/>